<dbReference type="Gene3D" id="1.10.30.50">
    <property type="match status" value="1"/>
</dbReference>
<dbReference type="KEGG" id="part:PARC_b0050"/>
<dbReference type="EMBL" id="CP011026">
    <property type="protein sequence ID" value="ATC88304.1"/>
    <property type="molecule type" value="Genomic_DNA"/>
</dbReference>
<evidence type="ECO:0000313" key="1">
    <source>
        <dbReference type="EMBL" id="ATC88304.1"/>
    </source>
</evidence>
<dbReference type="RefSeq" id="WP_010552878.1">
    <property type="nucleotide sequence ID" value="NZ_CP011026.1"/>
</dbReference>
<proteinExistence type="predicted"/>
<name>A0A290S7Z8_9GAMM</name>
<dbReference type="AlphaFoldDB" id="A0A290S7Z8"/>
<dbReference type="Proteomes" id="UP000016505">
    <property type="component" value="Chromosome II"/>
</dbReference>
<reference evidence="1 2" key="1">
    <citation type="journal article" date="2012" name="J. Bacteriol.">
        <title>Genome sequences of type strains of seven species of the marine bacterium Pseudoalteromonas.</title>
        <authorList>
            <person name="Xie B.B."/>
            <person name="Shu Y.L."/>
            <person name="Qin Q.L."/>
            <person name="Rong J.C."/>
            <person name="Zhang X.Y."/>
            <person name="Chen X.L."/>
            <person name="Shi M."/>
            <person name="He H.L."/>
            <person name="Zhou B.C."/>
            <person name="Zhang Y.Z."/>
        </authorList>
    </citation>
    <scope>NUCLEOTIDE SEQUENCE [LARGE SCALE GENOMIC DNA]</scope>
    <source>
        <strain evidence="1 2">A 37-1-2</strain>
    </source>
</reference>
<organism evidence="1 2">
    <name type="scientific">Pseudoalteromonas arctica A 37-1-2</name>
    <dbReference type="NCBI Taxonomy" id="1117313"/>
    <lineage>
        <taxon>Bacteria</taxon>
        <taxon>Pseudomonadati</taxon>
        <taxon>Pseudomonadota</taxon>
        <taxon>Gammaproteobacteria</taxon>
        <taxon>Alteromonadales</taxon>
        <taxon>Pseudoalteromonadaceae</taxon>
        <taxon>Pseudoalteromonas</taxon>
    </lineage>
</organism>
<evidence type="ECO:0000313" key="2">
    <source>
        <dbReference type="Proteomes" id="UP000016505"/>
    </source>
</evidence>
<gene>
    <name evidence="1" type="ORF">PARC_b0050</name>
</gene>
<evidence type="ECO:0008006" key="3">
    <source>
        <dbReference type="Google" id="ProtNLM"/>
    </source>
</evidence>
<accession>A0A290S7Z8</accession>
<dbReference type="OrthoDB" id="5918473at2"/>
<sequence length="214" mass="24920">MFKVERIGEAPASLARKVYNSPEVVERLNKMFHGKCYLCEQADLDAPEIEHFEPHLENEVLKFDWNNLFYSCARCNSIKGTRHKNLVDCCSDDINLVHAIKHMPPIMPDNDVGITAIVDNPKVINTVELLSRCFNEDNTALRGITRANLMEKLFKHYTKLLNHRLTIVSRESTDRDIQDAVERIEVMIRDNYEFSAFWRSYVKDDKKLQGMMKI</sequence>
<protein>
    <recommendedName>
        <fullName evidence="3">TIGR02646 family protein</fullName>
    </recommendedName>
</protein>